<evidence type="ECO:0000256" key="3">
    <source>
        <dbReference type="ARBA" id="ARBA00022617"/>
    </source>
</evidence>
<dbReference type="Pfam" id="PF01011">
    <property type="entry name" value="PQQ"/>
    <property type="match status" value="1"/>
</dbReference>
<dbReference type="InterPro" id="IPR009056">
    <property type="entry name" value="Cyt_c-like_dom"/>
</dbReference>
<dbReference type="Pfam" id="PF13442">
    <property type="entry name" value="Cytochrome_CBB3"/>
    <property type="match status" value="1"/>
</dbReference>
<dbReference type="STRING" id="1249552.PS2015_1317"/>
<reference evidence="11 12" key="1">
    <citation type="submission" date="2015-11" db="EMBL/GenBank/DDBJ databases">
        <authorList>
            <person name="Zhang Y."/>
            <person name="Guo Z."/>
        </authorList>
    </citation>
    <scope>NUCLEOTIDE SEQUENCE [LARGE SCALE GENOMIC DNA]</scope>
    <source>
        <strain evidence="11 12">KCTC 32221</strain>
    </source>
</reference>
<dbReference type="PANTHER" id="PTHR32303:SF10">
    <property type="entry name" value="OUTER MEMBRANE PROTEIN ASSEMBLY FACTOR BAMB"/>
    <property type="match status" value="1"/>
</dbReference>
<dbReference type="Pfam" id="PF13360">
    <property type="entry name" value="PQQ_2"/>
    <property type="match status" value="1"/>
</dbReference>
<dbReference type="SMART" id="SM00564">
    <property type="entry name" value="PQQ"/>
    <property type="match status" value="7"/>
</dbReference>
<comment type="cofactor">
    <cofactor evidence="1">
        <name>pyrroloquinoline quinone</name>
        <dbReference type="ChEBI" id="CHEBI:58442"/>
    </cofactor>
</comment>
<keyword evidence="3 8" id="KW-0349">Heme</keyword>
<comment type="similarity">
    <text evidence="2">Belongs to the bacterial PQQ dehydrogenase family.</text>
</comment>
<dbReference type="EMBL" id="CP013189">
    <property type="protein sequence ID" value="ALO45975.1"/>
    <property type="molecule type" value="Genomic_DNA"/>
</dbReference>
<dbReference type="Gene3D" id="2.130.10.10">
    <property type="entry name" value="YVTN repeat-like/Quinoprotein amine dehydrogenase"/>
    <property type="match status" value="1"/>
</dbReference>
<evidence type="ECO:0000313" key="12">
    <source>
        <dbReference type="Proteomes" id="UP000065641"/>
    </source>
</evidence>
<dbReference type="PROSITE" id="PS51007">
    <property type="entry name" value="CYTC"/>
    <property type="match status" value="1"/>
</dbReference>
<name>A0A0S2KCD1_9GAMM</name>
<dbReference type="PANTHER" id="PTHR32303">
    <property type="entry name" value="QUINOPROTEIN ALCOHOL DEHYDROGENASE (CYTOCHROME C)"/>
    <property type="match status" value="1"/>
</dbReference>
<dbReference type="InterPro" id="IPR011047">
    <property type="entry name" value="Quinoprotein_ADH-like_sf"/>
</dbReference>
<keyword evidence="4 8" id="KW-0479">Metal-binding</keyword>
<gene>
    <name evidence="11" type="ORF">PS2015_1317</name>
</gene>
<evidence type="ECO:0000256" key="1">
    <source>
        <dbReference type="ARBA" id="ARBA00001931"/>
    </source>
</evidence>
<dbReference type="GO" id="GO:0009055">
    <property type="term" value="F:electron transfer activity"/>
    <property type="evidence" value="ECO:0007669"/>
    <property type="project" value="InterPro"/>
</dbReference>
<proteinExistence type="inferred from homology"/>
<evidence type="ECO:0000259" key="10">
    <source>
        <dbReference type="PROSITE" id="PS51007"/>
    </source>
</evidence>
<dbReference type="GO" id="GO:0020037">
    <property type="term" value="F:heme binding"/>
    <property type="evidence" value="ECO:0007669"/>
    <property type="project" value="InterPro"/>
</dbReference>
<sequence precursor="true">MNSLQFWLGLGFCSAISIASAQNDNRAQNHPGEEIYQSYCAGCHEGGDPRAAAFDSIQTMTSAALHYTLTSGAMAIQGQQLTESQRDILVDYLAANAPSTGWLTANACGNDRLSIDLSDISLSAAGGDARFSRQLTSEQSGLSRADMTELELAWSLGIPGVGGLRSSPVITSDTLFYPAAASGMLLALDTETGCVKWAYDAQTALRGSATLSGELPDGQRLLYVSDERARLHAVDPLNGERVWLIDGTIDQGVHSRLTGAPVYFEQRLFVPVSASGVQRGGEPTHECCDGRGGVLALDAVTGERLWTYVTMPPAQYTGELNSIGVPLRGPSGAPIWSSPGLDEKRRLLYVTTGENTSLPATETSNAIIALDIDTGEQRWLFQAVANDVWNMACTGRNPGPNCPSPEDSIIKDWDFGGAAVLVTLPDGSDRLVAGQKSGHLWALNPDNGELLWEQRVGDGGALGGNHWGVAVDGLRVLMPVNDPAGGRESDSIRAGVYAFDIATGQPAWEFRSQPDCADGRDLRVAGCDARYGFSAMPLVVDGALIAGNIDGRLFVFDTESGEILYQYDTAIEFSTSNGVDARGGSIDAHSISAGAGMVFVGSGYDRFRQQAGNVLLAFRPAD</sequence>
<dbReference type="GO" id="GO:0046872">
    <property type="term" value="F:metal ion binding"/>
    <property type="evidence" value="ECO:0007669"/>
    <property type="project" value="UniProtKB-KW"/>
</dbReference>
<keyword evidence="12" id="KW-1185">Reference proteome</keyword>
<dbReference type="Gene3D" id="2.140.10.10">
    <property type="entry name" value="Quinoprotein alcohol dehydrogenase-like superfamily"/>
    <property type="match status" value="1"/>
</dbReference>
<evidence type="ECO:0000256" key="7">
    <source>
        <dbReference type="ARBA" id="ARBA00023004"/>
    </source>
</evidence>
<keyword evidence="5 9" id="KW-0732">Signal</keyword>
<dbReference type="GO" id="GO:0016491">
    <property type="term" value="F:oxidoreductase activity"/>
    <property type="evidence" value="ECO:0007669"/>
    <property type="project" value="UniProtKB-KW"/>
</dbReference>
<dbReference type="Gene3D" id="1.10.760.10">
    <property type="entry name" value="Cytochrome c-like domain"/>
    <property type="match status" value="1"/>
</dbReference>
<dbReference type="Gene3D" id="2.40.10.480">
    <property type="match status" value="1"/>
</dbReference>
<dbReference type="AlphaFoldDB" id="A0A0S2KCD1"/>
<feature type="domain" description="Cytochrome c" evidence="10">
    <location>
        <begin position="27"/>
        <end position="97"/>
    </location>
</feature>
<feature type="signal peptide" evidence="9">
    <location>
        <begin position="1"/>
        <end position="21"/>
    </location>
</feature>
<dbReference type="Proteomes" id="UP000065641">
    <property type="component" value="Chromosome"/>
</dbReference>
<dbReference type="InterPro" id="IPR036909">
    <property type="entry name" value="Cyt_c-like_dom_sf"/>
</dbReference>
<protein>
    <submittedName>
        <fullName evidence="11">Glucose dehydrogenase</fullName>
    </submittedName>
</protein>
<dbReference type="InterPro" id="IPR015943">
    <property type="entry name" value="WD40/YVTN_repeat-like_dom_sf"/>
</dbReference>
<dbReference type="RefSeq" id="WP_058021462.1">
    <property type="nucleotide sequence ID" value="NZ_CP013189.1"/>
</dbReference>
<evidence type="ECO:0000256" key="2">
    <source>
        <dbReference type="ARBA" id="ARBA00008156"/>
    </source>
</evidence>
<dbReference type="InterPro" id="IPR002372">
    <property type="entry name" value="PQQ_rpt_dom"/>
</dbReference>
<evidence type="ECO:0000256" key="5">
    <source>
        <dbReference type="ARBA" id="ARBA00022729"/>
    </source>
</evidence>
<evidence type="ECO:0000313" key="11">
    <source>
        <dbReference type="EMBL" id="ALO45975.1"/>
    </source>
</evidence>
<keyword evidence="6" id="KW-0560">Oxidoreductase</keyword>
<accession>A0A0S2KCD1</accession>
<feature type="chain" id="PRO_5006601473" evidence="9">
    <location>
        <begin position="22"/>
        <end position="622"/>
    </location>
</feature>
<evidence type="ECO:0000256" key="9">
    <source>
        <dbReference type="SAM" id="SignalP"/>
    </source>
</evidence>
<evidence type="ECO:0000256" key="6">
    <source>
        <dbReference type="ARBA" id="ARBA00023002"/>
    </source>
</evidence>
<dbReference type="InterPro" id="IPR018391">
    <property type="entry name" value="PQQ_b-propeller_rpt"/>
</dbReference>
<dbReference type="SUPFAM" id="SSF46626">
    <property type="entry name" value="Cytochrome c"/>
    <property type="match status" value="1"/>
</dbReference>
<evidence type="ECO:0000256" key="4">
    <source>
        <dbReference type="ARBA" id="ARBA00022723"/>
    </source>
</evidence>
<organism evidence="11 12">
    <name type="scientific">Pseudohongiella spirulinae</name>
    <dbReference type="NCBI Taxonomy" id="1249552"/>
    <lineage>
        <taxon>Bacteria</taxon>
        <taxon>Pseudomonadati</taxon>
        <taxon>Pseudomonadota</taxon>
        <taxon>Gammaproteobacteria</taxon>
        <taxon>Pseudomonadales</taxon>
        <taxon>Pseudohongiellaceae</taxon>
        <taxon>Pseudohongiella</taxon>
    </lineage>
</organism>
<dbReference type="SUPFAM" id="SSF50998">
    <property type="entry name" value="Quinoprotein alcohol dehydrogenase-like"/>
    <property type="match status" value="2"/>
</dbReference>
<dbReference type="OrthoDB" id="9794322at2"/>
<evidence type="ECO:0000256" key="8">
    <source>
        <dbReference type="PROSITE-ProRule" id="PRU00433"/>
    </source>
</evidence>
<dbReference type="KEGG" id="pspi:PS2015_1317"/>
<keyword evidence="7 8" id="KW-0408">Iron</keyword>